<name>A0A2K2CHR7_BRADI</name>
<evidence type="ECO:0000313" key="3">
    <source>
        <dbReference type="Proteomes" id="UP000008810"/>
    </source>
</evidence>
<dbReference type="OrthoDB" id="1428630at2759"/>
<organism evidence="1">
    <name type="scientific">Brachypodium distachyon</name>
    <name type="common">Purple false brome</name>
    <name type="synonym">Trachynia distachya</name>
    <dbReference type="NCBI Taxonomy" id="15368"/>
    <lineage>
        <taxon>Eukaryota</taxon>
        <taxon>Viridiplantae</taxon>
        <taxon>Streptophyta</taxon>
        <taxon>Embryophyta</taxon>
        <taxon>Tracheophyta</taxon>
        <taxon>Spermatophyta</taxon>
        <taxon>Magnoliopsida</taxon>
        <taxon>Liliopsida</taxon>
        <taxon>Poales</taxon>
        <taxon>Poaceae</taxon>
        <taxon>BOP clade</taxon>
        <taxon>Pooideae</taxon>
        <taxon>Stipodae</taxon>
        <taxon>Brachypodieae</taxon>
        <taxon>Brachypodium</taxon>
    </lineage>
</organism>
<dbReference type="GeneID" id="112269211"/>
<sequence>MEFLPVDLEIFVIVDPNARTASKTWRAILAGRSALEKRLISRIGDGSSVSVWNDRWILGSISMKPMGRLCENDVQMIPLRRRAGEDWIVWQREKSGLYSVMSTYRNLVAERDRQEDARGGGPSVSDLGAQEQYVEATVVSGCITTSTCFLVASFAWYYT</sequence>
<dbReference type="EMBL" id="CM000884">
    <property type="protein sequence ID" value="PNT61578.1"/>
    <property type="molecule type" value="Genomic_DNA"/>
</dbReference>
<dbReference type="EnsemblPlants" id="PNT61578">
    <property type="protein sequence ID" value="PNT61578"/>
    <property type="gene ID" value="BRADI_5g17129v3"/>
</dbReference>
<proteinExistence type="predicted"/>
<evidence type="ECO:0000313" key="2">
    <source>
        <dbReference type="EnsemblPlants" id="PNT61578"/>
    </source>
</evidence>
<reference evidence="2" key="3">
    <citation type="submission" date="2018-08" db="UniProtKB">
        <authorList>
            <consortium name="EnsemblPlants"/>
        </authorList>
    </citation>
    <scope>IDENTIFICATION</scope>
    <source>
        <strain evidence="2">cv. Bd21</strain>
    </source>
</reference>
<gene>
    <name evidence="2" type="primary">LOC112269211</name>
    <name evidence="1" type="ORF">BRADI_5g17129v3</name>
</gene>
<dbReference type="Proteomes" id="UP000008810">
    <property type="component" value="Chromosome 5"/>
</dbReference>
<keyword evidence="3" id="KW-1185">Reference proteome</keyword>
<dbReference type="RefSeq" id="XP_024311182.1">
    <property type="nucleotide sequence ID" value="XM_024455414.1"/>
</dbReference>
<accession>A0A2K2CHR7</accession>
<dbReference type="AlphaFoldDB" id="A0A2K2CHR7"/>
<reference evidence="1" key="2">
    <citation type="submission" date="2017-06" db="EMBL/GenBank/DDBJ databases">
        <title>WGS assembly of Brachypodium distachyon.</title>
        <authorList>
            <consortium name="The International Brachypodium Initiative"/>
            <person name="Lucas S."/>
            <person name="Harmon-Smith M."/>
            <person name="Lail K."/>
            <person name="Tice H."/>
            <person name="Grimwood J."/>
            <person name="Bruce D."/>
            <person name="Barry K."/>
            <person name="Shu S."/>
            <person name="Lindquist E."/>
            <person name="Wang M."/>
            <person name="Pitluck S."/>
            <person name="Vogel J.P."/>
            <person name="Garvin D.F."/>
            <person name="Mockler T.C."/>
            <person name="Schmutz J."/>
            <person name="Rokhsar D."/>
            <person name="Bevan M.W."/>
        </authorList>
    </citation>
    <scope>NUCLEOTIDE SEQUENCE</scope>
    <source>
        <strain evidence="1">Bd21</strain>
    </source>
</reference>
<protein>
    <submittedName>
        <fullName evidence="1 2">Uncharacterized protein</fullName>
    </submittedName>
</protein>
<dbReference type="Gramene" id="PNT61578">
    <property type="protein sequence ID" value="PNT61578"/>
    <property type="gene ID" value="BRADI_5g17129v3"/>
</dbReference>
<reference evidence="1 2" key="1">
    <citation type="journal article" date="2010" name="Nature">
        <title>Genome sequencing and analysis of the model grass Brachypodium distachyon.</title>
        <authorList>
            <consortium name="International Brachypodium Initiative"/>
        </authorList>
    </citation>
    <scope>NUCLEOTIDE SEQUENCE [LARGE SCALE GENOMIC DNA]</scope>
    <source>
        <strain evidence="1 2">Bd21</strain>
    </source>
</reference>
<evidence type="ECO:0000313" key="1">
    <source>
        <dbReference type="EMBL" id="PNT61578.1"/>
    </source>
</evidence>